<reference evidence="2 3" key="1">
    <citation type="submission" date="2019-03" db="EMBL/GenBank/DDBJ databases">
        <title>Genomic Encyclopedia of Type Strains, Phase IV (KMG-IV): sequencing the most valuable type-strain genomes for metagenomic binning, comparative biology and taxonomic classification.</title>
        <authorList>
            <person name="Goeker M."/>
        </authorList>
    </citation>
    <scope>NUCLEOTIDE SEQUENCE [LARGE SCALE GENOMIC DNA]</scope>
    <source>
        <strain evidence="2 3">DSM 28679</strain>
    </source>
</reference>
<evidence type="ECO:0000313" key="3">
    <source>
        <dbReference type="Proteomes" id="UP000294575"/>
    </source>
</evidence>
<evidence type="ECO:0000259" key="1">
    <source>
        <dbReference type="Pfam" id="PF04287"/>
    </source>
</evidence>
<keyword evidence="3" id="KW-1185">Reference proteome</keyword>
<dbReference type="OrthoDB" id="8794567at2"/>
<proteinExistence type="predicted"/>
<comment type="caution">
    <text evidence="2">The sequence shown here is derived from an EMBL/GenBank/DDBJ whole genome shotgun (WGS) entry which is preliminary data.</text>
</comment>
<dbReference type="PANTHER" id="PTHR39586">
    <property type="entry name" value="CYTOPLASMIC PROTEIN-RELATED"/>
    <property type="match status" value="1"/>
</dbReference>
<dbReference type="InterPro" id="IPR036814">
    <property type="entry name" value="YqcC-like_sf"/>
</dbReference>
<sequence length="113" mass="12983">MVPVVHELADCLLEIEAELRSLGWWESRQPCAQSLASSQPFCVDTLAFEQWLQWVFLPRMKALLEQAGELPARSAITEMAEMAYMEMPGRTVTLRRHLKRFDRLLERHGQAGA</sequence>
<protein>
    <submittedName>
        <fullName evidence="2">Uncharacterized protein YqcC (DUF446 family)</fullName>
    </submittedName>
</protein>
<dbReference type="Gene3D" id="1.20.1440.40">
    <property type="entry name" value="YqcC-like"/>
    <property type="match status" value="1"/>
</dbReference>
<dbReference type="PANTHER" id="PTHR39586:SF1">
    <property type="entry name" value="CYTOPLASMIC PROTEIN"/>
    <property type="match status" value="1"/>
</dbReference>
<dbReference type="InterPro" id="IPR023376">
    <property type="entry name" value="YqcC-like_dom"/>
</dbReference>
<dbReference type="EMBL" id="SNYK01000007">
    <property type="protein sequence ID" value="TDQ37616.1"/>
    <property type="molecule type" value="Genomic_DNA"/>
</dbReference>
<name>A0A4R6TWI5_9GAMM</name>
<dbReference type="PIRSF" id="PIRSF006257">
    <property type="entry name" value="UCP006257"/>
    <property type="match status" value="1"/>
</dbReference>
<dbReference type="GO" id="GO:0044010">
    <property type="term" value="P:single-species biofilm formation"/>
    <property type="evidence" value="ECO:0007669"/>
    <property type="project" value="TreeGrafter"/>
</dbReference>
<dbReference type="Proteomes" id="UP000294575">
    <property type="component" value="Unassembled WGS sequence"/>
</dbReference>
<dbReference type="Pfam" id="PF04287">
    <property type="entry name" value="DUF446"/>
    <property type="match status" value="1"/>
</dbReference>
<dbReference type="AlphaFoldDB" id="A0A4R6TWI5"/>
<accession>A0A4R6TWI5</accession>
<feature type="domain" description="YqcC-like" evidence="1">
    <location>
        <begin position="8"/>
        <end position="104"/>
    </location>
</feature>
<dbReference type="SUPFAM" id="SSF158452">
    <property type="entry name" value="YqcC-like"/>
    <property type="match status" value="1"/>
</dbReference>
<dbReference type="InterPro" id="IPR007384">
    <property type="entry name" value="UCP006257"/>
</dbReference>
<gene>
    <name evidence="2" type="ORF">DFQ45_107123</name>
</gene>
<organism evidence="2 3">
    <name type="scientific">Thiopseudomonas denitrificans</name>
    <dbReference type="NCBI Taxonomy" id="1501432"/>
    <lineage>
        <taxon>Bacteria</taxon>
        <taxon>Pseudomonadati</taxon>
        <taxon>Pseudomonadota</taxon>
        <taxon>Gammaproteobacteria</taxon>
        <taxon>Pseudomonadales</taxon>
        <taxon>Pseudomonadaceae</taxon>
        <taxon>Thiopseudomonas</taxon>
    </lineage>
</organism>
<evidence type="ECO:0000313" key="2">
    <source>
        <dbReference type="EMBL" id="TDQ37616.1"/>
    </source>
</evidence>